<dbReference type="Gene3D" id="3.40.630.30">
    <property type="match status" value="1"/>
</dbReference>
<evidence type="ECO:0000259" key="3">
    <source>
        <dbReference type="PROSITE" id="PS51186"/>
    </source>
</evidence>
<sequence>MIELQAPFRPARQSDIWQLAELVNFAGEGLPLHIWRGMAKPDQDPWEVGRSRQAEKVSGGQIYVADFGDGAVAALTGYPIGAQAEPIGDDFPPLFRPLQELENLALNSWYVNVLACYPEHRGRGLGSRLLQLAEDIAQDGALAGMSVIVADDNVGARRLYERTGYREIASLPCVREDWDTETENWVLLTKAL</sequence>
<reference evidence="4 5" key="1">
    <citation type="journal article" date="2012" name="J. Bacteriol.">
        <title>Genome Sequence of Nitratireductor indicus Type Strain C115.</title>
        <authorList>
            <person name="Lai Q."/>
            <person name="Li G."/>
            <person name="Yu Z."/>
            <person name="Shao Z."/>
        </authorList>
    </citation>
    <scope>NUCLEOTIDE SEQUENCE [LARGE SCALE GENOMIC DNA]</scope>
    <source>
        <strain evidence="4 5">C115</strain>
    </source>
</reference>
<feature type="domain" description="N-acetyltransferase" evidence="3">
    <location>
        <begin position="6"/>
        <end position="192"/>
    </location>
</feature>
<comment type="caution">
    <text evidence="4">The sequence shown here is derived from an EMBL/GenBank/DDBJ whole genome shotgun (WGS) entry which is preliminary data.</text>
</comment>
<dbReference type="EMBL" id="AMSI01000001">
    <property type="protein sequence ID" value="EKF44374.1"/>
    <property type="molecule type" value="Genomic_DNA"/>
</dbReference>
<dbReference type="AlphaFoldDB" id="K2P2N5"/>
<evidence type="ECO:0000313" key="4">
    <source>
        <dbReference type="EMBL" id="EKF44374.1"/>
    </source>
</evidence>
<dbReference type="Proteomes" id="UP000007374">
    <property type="component" value="Unassembled WGS sequence"/>
</dbReference>
<dbReference type="STRING" id="721133.SAMN05216176_102303"/>
<keyword evidence="1 4" id="KW-0808">Transferase</keyword>
<organism evidence="4 5">
    <name type="scientific">Nitratireductor indicus C115</name>
    <dbReference type="NCBI Taxonomy" id="1231190"/>
    <lineage>
        <taxon>Bacteria</taxon>
        <taxon>Pseudomonadati</taxon>
        <taxon>Pseudomonadota</taxon>
        <taxon>Alphaproteobacteria</taxon>
        <taxon>Hyphomicrobiales</taxon>
        <taxon>Phyllobacteriaceae</taxon>
        <taxon>Nitratireductor</taxon>
    </lineage>
</organism>
<dbReference type="PANTHER" id="PTHR43420">
    <property type="entry name" value="ACETYLTRANSFERASE"/>
    <property type="match status" value="1"/>
</dbReference>
<dbReference type="InterPro" id="IPR016181">
    <property type="entry name" value="Acyl_CoA_acyltransferase"/>
</dbReference>
<dbReference type="CDD" id="cd04301">
    <property type="entry name" value="NAT_SF"/>
    <property type="match status" value="1"/>
</dbReference>
<keyword evidence="2" id="KW-0012">Acyltransferase</keyword>
<name>K2P2N5_9HYPH</name>
<dbReference type="GO" id="GO:0016747">
    <property type="term" value="F:acyltransferase activity, transferring groups other than amino-acyl groups"/>
    <property type="evidence" value="ECO:0007669"/>
    <property type="project" value="InterPro"/>
</dbReference>
<dbReference type="SUPFAM" id="SSF55729">
    <property type="entry name" value="Acyl-CoA N-acyltransferases (Nat)"/>
    <property type="match status" value="1"/>
</dbReference>
<gene>
    <name evidence="4" type="ORF">NA8A_01490</name>
</gene>
<evidence type="ECO:0000256" key="1">
    <source>
        <dbReference type="ARBA" id="ARBA00022679"/>
    </source>
</evidence>
<dbReference type="OrthoDB" id="9788924at2"/>
<protein>
    <submittedName>
        <fullName evidence="4">GCN5-like N-acetyltransferase</fullName>
    </submittedName>
</protein>
<dbReference type="PROSITE" id="PS51186">
    <property type="entry name" value="GNAT"/>
    <property type="match status" value="1"/>
</dbReference>
<dbReference type="InterPro" id="IPR050680">
    <property type="entry name" value="YpeA/RimI_acetyltransf"/>
</dbReference>
<dbReference type="RefSeq" id="WP_009755621.1">
    <property type="nucleotide sequence ID" value="NZ_AMSI01000001.1"/>
</dbReference>
<accession>K2P2N5</accession>
<dbReference type="InterPro" id="IPR000182">
    <property type="entry name" value="GNAT_dom"/>
</dbReference>
<dbReference type="PATRIC" id="fig|1231190.3.peg.316"/>
<evidence type="ECO:0000313" key="5">
    <source>
        <dbReference type="Proteomes" id="UP000007374"/>
    </source>
</evidence>
<dbReference type="Pfam" id="PF00583">
    <property type="entry name" value="Acetyltransf_1"/>
    <property type="match status" value="1"/>
</dbReference>
<keyword evidence="5" id="KW-1185">Reference proteome</keyword>
<dbReference type="eggNOG" id="COG0456">
    <property type="taxonomic scope" value="Bacteria"/>
</dbReference>
<evidence type="ECO:0000256" key="2">
    <source>
        <dbReference type="ARBA" id="ARBA00023315"/>
    </source>
</evidence>
<proteinExistence type="predicted"/>